<dbReference type="GO" id="GO:0016787">
    <property type="term" value="F:hydrolase activity"/>
    <property type="evidence" value="ECO:0007669"/>
    <property type="project" value="UniProtKB-UniRule"/>
</dbReference>
<protein>
    <submittedName>
        <fullName evidence="4">Predicted acylesterase/phospholipase RssA, contains patatin domain</fullName>
    </submittedName>
</protein>
<accession>A0A239LAS6</accession>
<dbReference type="InterPro" id="IPR002641">
    <property type="entry name" value="PNPLA_dom"/>
</dbReference>
<organism evidence="4 5">
    <name type="scientific">Sphingopyxis indica</name>
    <dbReference type="NCBI Taxonomy" id="436663"/>
    <lineage>
        <taxon>Bacteria</taxon>
        <taxon>Pseudomonadati</taxon>
        <taxon>Pseudomonadota</taxon>
        <taxon>Alphaproteobacteria</taxon>
        <taxon>Sphingomonadales</taxon>
        <taxon>Sphingomonadaceae</taxon>
        <taxon>Sphingopyxis</taxon>
    </lineage>
</organism>
<dbReference type="GO" id="GO:0016042">
    <property type="term" value="P:lipid catabolic process"/>
    <property type="evidence" value="ECO:0007669"/>
    <property type="project" value="UniProtKB-UniRule"/>
</dbReference>
<sequence>MWENSSYEAGDMKRIGIAPSGKAMLIVSCLALALAACQHGDIVIDAGDSVIASGGRASIIVAGRNVAKLRSEPRNILVLTSGGADGAFGAGVLSGWSASGTRPQFDIVTGTSTGALQATAAFLGSEFDSLLEKLYTTTRTRDILRSNGLKTLFRTGRYDPMPLRRQLAEHITESMLDAVAAEHNEGRRLYVATTDMTAGKTVIWDMGAIAAGGGNRKNRYIDILVASAAAPGLIESVYVRNLQSGALSVHSDGGVKAPVPLESFMLEESRPGLTHVWVIANGHVSRSAAVRSDASSTIPLAQRGVTQLLRQLLYISVRDAEARTRQAGARFHLIPLPDTIPEAASPFEFKPEEMRGLFEAGREIGLRRFGTALATWR</sequence>
<reference evidence="4 5" key="1">
    <citation type="submission" date="2017-06" db="EMBL/GenBank/DDBJ databases">
        <authorList>
            <person name="Kim H.J."/>
            <person name="Triplett B.A."/>
        </authorList>
    </citation>
    <scope>NUCLEOTIDE SEQUENCE [LARGE SCALE GENOMIC DNA]</scope>
    <source>
        <strain evidence="4 5">DS15</strain>
    </source>
</reference>
<dbReference type="AlphaFoldDB" id="A0A239LAS6"/>
<dbReference type="Proteomes" id="UP000198339">
    <property type="component" value="Unassembled WGS sequence"/>
</dbReference>
<dbReference type="Pfam" id="PF01734">
    <property type="entry name" value="Patatin"/>
    <property type="match status" value="1"/>
</dbReference>
<proteinExistence type="predicted"/>
<feature type="short sequence motif" description="GXSXG" evidence="2">
    <location>
        <begin position="110"/>
        <end position="114"/>
    </location>
</feature>
<dbReference type="InterPro" id="IPR016035">
    <property type="entry name" value="Acyl_Trfase/lysoPLipase"/>
</dbReference>
<evidence type="ECO:0000256" key="2">
    <source>
        <dbReference type="PROSITE-ProRule" id="PRU01161"/>
    </source>
</evidence>
<evidence type="ECO:0000313" key="4">
    <source>
        <dbReference type="EMBL" id="SNT27581.1"/>
    </source>
</evidence>
<dbReference type="OrthoDB" id="323481at2"/>
<evidence type="ECO:0000256" key="1">
    <source>
        <dbReference type="ARBA" id="ARBA00023098"/>
    </source>
</evidence>
<dbReference type="SUPFAM" id="SSF52151">
    <property type="entry name" value="FabD/lysophospholipase-like"/>
    <property type="match status" value="1"/>
</dbReference>
<keyword evidence="1 2" id="KW-0443">Lipid metabolism</keyword>
<feature type="domain" description="PNPLA" evidence="3">
    <location>
        <begin position="77"/>
        <end position="265"/>
    </location>
</feature>
<keyword evidence="2" id="KW-0378">Hydrolase</keyword>
<feature type="active site" description="Proton acceptor" evidence="2">
    <location>
        <position position="252"/>
    </location>
</feature>
<evidence type="ECO:0000313" key="5">
    <source>
        <dbReference type="Proteomes" id="UP000198339"/>
    </source>
</evidence>
<name>A0A239LAS6_9SPHN</name>
<comment type="caution">
    <text evidence="2">Lacks conserved residue(s) required for the propagation of feature annotation.</text>
</comment>
<dbReference type="RefSeq" id="WP_089217408.1">
    <property type="nucleotide sequence ID" value="NZ_FZPA01000021.1"/>
</dbReference>
<dbReference type="EMBL" id="FZPA01000021">
    <property type="protein sequence ID" value="SNT27581.1"/>
    <property type="molecule type" value="Genomic_DNA"/>
</dbReference>
<feature type="active site" description="Nucleophile" evidence="2">
    <location>
        <position position="112"/>
    </location>
</feature>
<keyword evidence="5" id="KW-1185">Reference proteome</keyword>
<feature type="short sequence motif" description="DGA/G" evidence="2">
    <location>
        <begin position="252"/>
        <end position="254"/>
    </location>
</feature>
<keyword evidence="2" id="KW-0442">Lipid degradation</keyword>
<gene>
    <name evidence="4" type="ORF">SAMN06295955_12129</name>
</gene>
<evidence type="ECO:0000259" key="3">
    <source>
        <dbReference type="PROSITE" id="PS51635"/>
    </source>
</evidence>
<dbReference type="PROSITE" id="PS51635">
    <property type="entry name" value="PNPLA"/>
    <property type="match status" value="1"/>
</dbReference>
<dbReference type="Gene3D" id="3.40.1090.10">
    <property type="entry name" value="Cytosolic phospholipase A2 catalytic domain"/>
    <property type="match status" value="1"/>
</dbReference>